<dbReference type="InterPro" id="IPR031807">
    <property type="entry name" value="HicB-like"/>
</dbReference>
<dbReference type="EMBL" id="MHCH01000028">
    <property type="protein sequence ID" value="OGY17362.1"/>
    <property type="molecule type" value="Genomic_DNA"/>
</dbReference>
<dbReference type="PANTHER" id="PTHR34504">
    <property type="entry name" value="ANTITOXIN HICB"/>
    <property type="match status" value="1"/>
</dbReference>
<dbReference type="Gene3D" id="3.30.160.250">
    <property type="match status" value="1"/>
</dbReference>
<evidence type="ECO:0000313" key="2">
    <source>
        <dbReference type="EMBL" id="OGY17362.1"/>
    </source>
</evidence>
<reference evidence="2 3" key="1">
    <citation type="journal article" date="2016" name="Nat. Commun.">
        <title>Thousands of microbial genomes shed light on interconnected biogeochemical processes in an aquifer system.</title>
        <authorList>
            <person name="Anantharaman K."/>
            <person name="Brown C.T."/>
            <person name="Hug L.A."/>
            <person name="Sharon I."/>
            <person name="Castelle C.J."/>
            <person name="Probst A.J."/>
            <person name="Thomas B.C."/>
            <person name="Singh A."/>
            <person name="Wilkins M.J."/>
            <person name="Karaoz U."/>
            <person name="Brodie E.L."/>
            <person name="Williams K.H."/>
            <person name="Hubbard S.S."/>
            <person name="Banfield J.F."/>
        </authorList>
    </citation>
    <scope>NUCLEOTIDE SEQUENCE [LARGE SCALE GENOMIC DNA]</scope>
</reference>
<evidence type="ECO:0000259" key="1">
    <source>
        <dbReference type="Pfam" id="PF15919"/>
    </source>
</evidence>
<dbReference type="SUPFAM" id="SSF143100">
    <property type="entry name" value="TTHA1013/TTHA0281-like"/>
    <property type="match status" value="1"/>
</dbReference>
<name>A0A1G1VPP0_9BACT</name>
<dbReference type="Proteomes" id="UP000177324">
    <property type="component" value="Unassembled WGS sequence"/>
</dbReference>
<dbReference type="STRING" id="1797589.A2784_02465"/>
<dbReference type="PANTHER" id="PTHR34504:SF2">
    <property type="entry name" value="UPF0150 PROTEIN SSL0259"/>
    <property type="match status" value="1"/>
</dbReference>
<protein>
    <recommendedName>
        <fullName evidence="1">HicB-like antitoxin of toxin-antitoxin system domain-containing protein</fullName>
    </recommendedName>
</protein>
<gene>
    <name evidence="2" type="ORF">A2784_02465</name>
</gene>
<comment type="caution">
    <text evidence="2">The sequence shown here is derived from an EMBL/GenBank/DDBJ whole genome shotgun (WGS) entry which is preliminary data.</text>
</comment>
<dbReference type="InterPro" id="IPR051404">
    <property type="entry name" value="TA_system_antitoxin"/>
</dbReference>
<proteinExistence type="predicted"/>
<sequence length="89" mass="9906">MAKKIVEKILRYNAVFDPCEEGGFTVTVPKLPGLVTEGDTFEEAVVMVKDAIKGYVKILQEAGEEIPEPDEKSFATPIEVEMSGWQWAM</sequence>
<dbReference type="AlphaFoldDB" id="A0A1G1VPP0"/>
<evidence type="ECO:0000313" key="3">
    <source>
        <dbReference type="Proteomes" id="UP000177324"/>
    </source>
</evidence>
<feature type="domain" description="HicB-like antitoxin of toxin-antitoxin system" evidence="1">
    <location>
        <begin position="12"/>
        <end position="89"/>
    </location>
</feature>
<organism evidence="2 3">
    <name type="scientific">Candidatus Chisholmbacteria bacterium RIFCSPHIGHO2_01_FULL_48_12</name>
    <dbReference type="NCBI Taxonomy" id="1797589"/>
    <lineage>
        <taxon>Bacteria</taxon>
        <taxon>Candidatus Chisholmiibacteriota</taxon>
    </lineage>
</organism>
<dbReference type="InterPro" id="IPR035069">
    <property type="entry name" value="TTHA1013/TTHA0281-like"/>
</dbReference>
<accession>A0A1G1VPP0</accession>
<dbReference type="Pfam" id="PF15919">
    <property type="entry name" value="HicB_lk_antitox"/>
    <property type="match status" value="1"/>
</dbReference>